<accession>A0AAI9U147</accession>
<dbReference type="EMBL" id="MLGG01000057">
    <property type="protein sequence ID" value="KAK1449742.1"/>
    <property type="molecule type" value="Genomic_DNA"/>
</dbReference>
<sequence>MIVRCQRVGLFLPGSSTSRAPTYRKGDVERRNRRRRKKRNANGQRRKVSQSLYSIQPAGGRSGDGSWSWPRGLCASQCGLRLGMQGTRGKEGGKW</sequence>
<comment type="caution">
    <text evidence="2">The sequence shown here is derived from an EMBL/GenBank/DDBJ whole genome shotgun (WGS) entry which is preliminary data.</text>
</comment>
<gene>
    <name evidence="2" type="ORF">CMEL01_07078</name>
</gene>
<protein>
    <submittedName>
        <fullName evidence="2">Uncharacterized protein</fullName>
    </submittedName>
</protein>
<evidence type="ECO:0000256" key="1">
    <source>
        <dbReference type="SAM" id="MobiDB-lite"/>
    </source>
</evidence>
<name>A0AAI9U147_9PEZI</name>
<evidence type="ECO:0000313" key="2">
    <source>
        <dbReference type="EMBL" id="KAK1449742.1"/>
    </source>
</evidence>
<organism evidence="2 3">
    <name type="scientific">Colletotrichum melonis</name>
    <dbReference type="NCBI Taxonomy" id="1209925"/>
    <lineage>
        <taxon>Eukaryota</taxon>
        <taxon>Fungi</taxon>
        <taxon>Dikarya</taxon>
        <taxon>Ascomycota</taxon>
        <taxon>Pezizomycotina</taxon>
        <taxon>Sordariomycetes</taxon>
        <taxon>Hypocreomycetidae</taxon>
        <taxon>Glomerellales</taxon>
        <taxon>Glomerellaceae</taxon>
        <taxon>Colletotrichum</taxon>
        <taxon>Colletotrichum acutatum species complex</taxon>
    </lineage>
</organism>
<reference evidence="2 3" key="1">
    <citation type="submission" date="2016-10" db="EMBL/GenBank/DDBJ databases">
        <title>The genome sequence of Colletotrichum fioriniae PJ7.</title>
        <authorList>
            <person name="Baroncelli R."/>
        </authorList>
    </citation>
    <scope>NUCLEOTIDE SEQUENCE [LARGE SCALE GENOMIC DNA]</scope>
    <source>
        <strain evidence="2">Col 31</strain>
    </source>
</reference>
<evidence type="ECO:0000313" key="3">
    <source>
        <dbReference type="Proteomes" id="UP001239795"/>
    </source>
</evidence>
<feature type="compositionally biased region" description="Basic residues" evidence="1">
    <location>
        <begin position="31"/>
        <end position="48"/>
    </location>
</feature>
<proteinExistence type="predicted"/>
<feature type="region of interest" description="Disordered" evidence="1">
    <location>
        <begin position="12"/>
        <end position="69"/>
    </location>
</feature>
<dbReference type="AlphaFoldDB" id="A0AAI9U147"/>
<keyword evidence="3" id="KW-1185">Reference proteome</keyword>
<dbReference type="Proteomes" id="UP001239795">
    <property type="component" value="Unassembled WGS sequence"/>
</dbReference>